<feature type="region of interest" description="Disordered" evidence="3">
    <location>
        <begin position="1"/>
        <end position="46"/>
    </location>
</feature>
<protein>
    <recommendedName>
        <fullName evidence="4">SH3 domain-containing protein</fullName>
    </recommendedName>
</protein>
<feature type="domain" description="SH3" evidence="4">
    <location>
        <begin position="824"/>
        <end position="883"/>
    </location>
</feature>
<dbReference type="EMBL" id="WIXE01024051">
    <property type="protein sequence ID" value="KAK5965957.1"/>
    <property type="molecule type" value="Genomic_DNA"/>
</dbReference>
<evidence type="ECO:0000259" key="4">
    <source>
        <dbReference type="PROSITE" id="PS50002"/>
    </source>
</evidence>
<reference evidence="5 6" key="1">
    <citation type="submission" date="2019-10" db="EMBL/GenBank/DDBJ databases">
        <title>Assembly and Annotation for the nematode Trichostrongylus colubriformis.</title>
        <authorList>
            <person name="Martin J."/>
        </authorList>
    </citation>
    <scope>NUCLEOTIDE SEQUENCE [LARGE SCALE GENOMIC DNA]</scope>
    <source>
        <strain evidence="5">G859</strain>
        <tissue evidence="5">Whole worm</tissue>
    </source>
</reference>
<feature type="compositionally biased region" description="Polar residues" evidence="3">
    <location>
        <begin position="263"/>
        <end position="277"/>
    </location>
</feature>
<dbReference type="InterPro" id="IPR050384">
    <property type="entry name" value="Endophilin_SH3RF"/>
</dbReference>
<organism evidence="5 6">
    <name type="scientific">Trichostrongylus colubriformis</name>
    <name type="common">Black scour worm</name>
    <dbReference type="NCBI Taxonomy" id="6319"/>
    <lineage>
        <taxon>Eukaryota</taxon>
        <taxon>Metazoa</taxon>
        <taxon>Ecdysozoa</taxon>
        <taxon>Nematoda</taxon>
        <taxon>Chromadorea</taxon>
        <taxon>Rhabditida</taxon>
        <taxon>Rhabditina</taxon>
        <taxon>Rhabditomorpha</taxon>
        <taxon>Strongyloidea</taxon>
        <taxon>Trichostrongylidae</taxon>
        <taxon>Trichostrongylus</taxon>
    </lineage>
</organism>
<feature type="compositionally biased region" description="Basic and acidic residues" evidence="3">
    <location>
        <begin position="136"/>
        <end position="153"/>
    </location>
</feature>
<dbReference type="InterPro" id="IPR001452">
    <property type="entry name" value="SH3_domain"/>
</dbReference>
<dbReference type="Proteomes" id="UP001331761">
    <property type="component" value="Unassembled WGS sequence"/>
</dbReference>
<dbReference type="CDD" id="cd11781">
    <property type="entry name" value="SH3_Sorbs_1"/>
    <property type="match status" value="1"/>
</dbReference>
<feature type="region of interest" description="Disordered" evidence="3">
    <location>
        <begin position="263"/>
        <end position="354"/>
    </location>
</feature>
<evidence type="ECO:0000313" key="5">
    <source>
        <dbReference type="EMBL" id="KAK5965957.1"/>
    </source>
</evidence>
<feature type="compositionally biased region" description="Low complexity" evidence="3">
    <location>
        <begin position="341"/>
        <end position="354"/>
    </location>
</feature>
<dbReference type="PANTHER" id="PTHR14167:SF116">
    <property type="entry name" value="CAP, ISOFORM AC"/>
    <property type="match status" value="1"/>
</dbReference>
<sequence length="883" mass="98732">VPDRRSVADLRRQITSRLEMKAPDSSSRGPSRAEATGSPVPSRHFPHNFIKVHEGAEPENRKPYLGRVLDGPPVLSPDKFYQGVMPPSLLQCHSPVPGPVATPDTKPPSPLPKTAAKYAKRNAFINRLARESSPVENHDHTQDERPRQEEQPERPTTAMPSEVRNQLPEENEASREKSFDTVFQTAAAFPEKDDRPADEEVKSPVNPVKQEGQWNGSAQSRMSDLLKSRSPAPFSYSASPNPEILSSAAVQDLTSSLTEVLASFSKTPPASNVTSDSGYDGEGTLQQTPRDRTPKADQSFGDHKFDMDMSTSGNWQETSSAAKMDSDSRRPTSQEEAVLRGSEPPASSSAIEAGGEPTMYDKFLAGPSNHTPEMSLWYRNMFKKMHKIESPADSSILRHRIREESPAPTISRPLTPLTFTALPPSRHECEVTPRRAKSVGRIIEPEILANSRHNSANLFALEKSRTTHFHLPSYKFVHEDARPIVSDCRPGAQDSSRCGIRCLRCGLRRKDPSWTEIDAIVNSLSPGHDRSLDTQRHIQSRVALRCITENLDDTAHELSQFIQRLEQFWNRSRSSPQLSVCGEGGSSSTTAEDIAELKRISKEELLYRQKAERLAEELQEQRNRRHGYVPTASPSLVNNKERFGGLLDEYSRRSTPPHQQPVAVRTATAIFKFDAKTPRELSLNRGEVIRIRREVDANWLEGERNGACGLFPRSYVQLDDEFDRSRSKAKAVYPFTARRPTELSLKMVSFSIHDLHSSLTSFISSTIQSSEPTSFSHDSGFIDNRLSQTSSSVRQAVPAETSCNRIMENAKQEGYLCTADKIPRGSQTYRALYPFTPTKEDEVALEVNDIIFVVEKCDDGWFIGTVLRTGQFGTFPGNYVERH</sequence>
<dbReference type="InterPro" id="IPR036028">
    <property type="entry name" value="SH3-like_dom_sf"/>
</dbReference>
<gene>
    <name evidence="5" type="ORF">GCK32_010443</name>
</gene>
<evidence type="ECO:0000256" key="2">
    <source>
        <dbReference type="PROSITE-ProRule" id="PRU00192"/>
    </source>
</evidence>
<feature type="non-terminal residue" evidence="5">
    <location>
        <position position="1"/>
    </location>
</feature>
<name>A0AAN8IED1_TRICO</name>
<dbReference type="Pfam" id="PF14604">
    <property type="entry name" value="SH3_9"/>
    <property type="match status" value="2"/>
</dbReference>
<keyword evidence="6" id="KW-1185">Reference proteome</keyword>
<feature type="compositionally biased region" description="Basic and acidic residues" evidence="3">
    <location>
        <begin position="190"/>
        <end position="202"/>
    </location>
</feature>
<accession>A0AAN8IED1</accession>
<dbReference type="AlphaFoldDB" id="A0AAN8IED1"/>
<feature type="compositionally biased region" description="Basic and acidic residues" evidence="3">
    <location>
        <begin position="289"/>
        <end position="307"/>
    </location>
</feature>
<evidence type="ECO:0000313" key="6">
    <source>
        <dbReference type="Proteomes" id="UP001331761"/>
    </source>
</evidence>
<feature type="domain" description="SH3" evidence="4">
    <location>
        <begin position="662"/>
        <end position="721"/>
    </location>
</feature>
<dbReference type="SMART" id="SM00326">
    <property type="entry name" value="SH3"/>
    <property type="match status" value="2"/>
</dbReference>
<dbReference type="Gene3D" id="2.30.30.40">
    <property type="entry name" value="SH3 Domains"/>
    <property type="match status" value="2"/>
</dbReference>
<dbReference type="SUPFAM" id="SSF50044">
    <property type="entry name" value="SH3-domain"/>
    <property type="match status" value="2"/>
</dbReference>
<evidence type="ECO:0000256" key="3">
    <source>
        <dbReference type="SAM" id="MobiDB-lite"/>
    </source>
</evidence>
<dbReference type="PROSITE" id="PS50002">
    <property type="entry name" value="SH3"/>
    <property type="match status" value="2"/>
</dbReference>
<feature type="compositionally biased region" description="Basic and acidic residues" evidence="3">
    <location>
        <begin position="1"/>
        <end position="22"/>
    </location>
</feature>
<dbReference type="PANTHER" id="PTHR14167">
    <property type="entry name" value="SH3 DOMAIN-CONTAINING"/>
    <property type="match status" value="1"/>
</dbReference>
<proteinExistence type="predicted"/>
<evidence type="ECO:0000256" key="1">
    <source>
        <dbReference type="ARBA" id="ARBA00022443"/>
    </source>
</evidence>
<feature type="region of interest" description="Disordered" evidence="3">
    <location>
        <begin position="90"/>
        <end position="242"/>
    </location>
</feature>
<feature type="compositionally biased region" description="Polar residues" evidence="3">
    <location>
        <begin position="212"/>
        <end position="222"/>
    </location>
</feature>
<feature type="compositionally biased region" description="Pro residues" evidence="3">
    <location>
        <begin position="96"/>
        <end position="111"/>
    </location>
</feature>
<comment type="caution">
    <text evidence="5">The sequence shown here is derived from an EMBL/GenBank/DDBJ whole genome shotgun (WGS) entry which is preliminary data.</text>
</comment>
<keyword evidence="1 2" id="KW-0728">SH3 domain</keyword>
<feature type="compositionally biased region" description="Basic and acidic residues" evidence="3">
    <location>
        <begin position="324"/>
        <end position="333"/>
    </location>
</feature>
<feature type="compositionally biased region" description="Polar residues" evidence="3">
    <location>
        <begin position="309"/>
        <end position="321"/>
    </location>
</feature>